<sequence>MENQGASNQKQGDETGDKEIRKYINRIELNMFIGSEATNKLSQVLPYTYCRRKQLRFECIKDYLLLEEEFIKNQERLKPQEDRHEEEHSKVDDIRRSSMAVGILEEIIDDNHAIVSTSIGFEHLLYYYHVHAIIDVLGDDDVDSMFTQMDTKSPKSIILYDQSGSPSKTLLTKAVVNQISAII</sequence>
<gene>
    <name evidence="1" type="ORF">FNK824_LOCUS31334</name>
</gene>
<dbReference type="EMBL" id="CAJOBE010010082">
    <property type="protein sequence ID" value="CAF4099750.1"/>
    <property type="molecule type" value="Genomic_DNA"/>
</dbReference>
<name>A0A819US03_9BILA</name>
<reference evidence="1" key="1">
    <citation type="submission" date="2021-02" db="EMBL/GenBank/DDBJ databases">
        <authorList>
            <person name="Nowell W R."/>
        </authorList>
    </citation>
    <scope>NUCLEOTIDE SEQUENCE</scope>
</reference>
<evidence type="ECO:0000313" key="1">
    <source>
        <dbReference type="EMBL" id="CAF4099750.1"/>
    </source>
</evidence>
<protein>
    <submittedName>
        <fullName evidence="1">Uncharacterized protein</fullName>
    </submittedName>
</protein>
<organism evidence="1 2">
    <name type="scientific">Rotaria sordida</name>
    <dbReference type="NCBI Taxonomy" id="392033"/>
    <lineage>
        <taxon>Eukaryota</taxon>
        <taxon>Metazoa</taxon>
        <taxon>Spiralia</taxon>
        <taxon>Gnathifera</taxon>
        <taxon>Rotifera</taxon>
        <taxon>Eurotatoria</taxon>
        <taxon>Bdelloidea</taxon>
        <taxon>Philodinida</taxon>
        <taxon>Philodinidae</taxon>
        <taxon>Rotaria</taxon>
    </lineage>
</organism>
<proteinExistence type="predicted"/>
<dbReference type="Proteomes" id="UP000663874">
    <property type="component" value="Unassembled WGS sequence"/>
</dbReference>
<dbReference type="AlphaFoldDB" id="A0A819US03"/>
<comment type="caution">
    <text evidence="1">The sequence shown here is derived from an EMBL/GenBank/DDBJ whole genome shotgun (WGS) entry which is preliminary data.</text>
</comment>
<accession>A0A819US03</accession>
<evidence type="ECO:0000313" key="2">
    <source>
        <dbReference type="Proteomes" id="UP000663874"/>
    </source>
</evidence>